<proteinExistence type="predicted"/>
<dbReference type="RefSeq" id="WP_376731856.1">
    <property type="nucleotide sequence ID" value="NZ_JAYMRP010000006.1"/>
</dbReference>
<evidence type="ECO:0000313" key="1">
    <source>
        <dbReference type="EMBL" id="MFB8772966.1"/>
    </source>
</evidence>
<dbReference type="Proteomes" id="UP001585080">
    <property type="component" value="Unassembled WGS sequence"/>
</dbReference>
<dbReference type="EMBL" id="JAYMRP010000006">
    <property type="protein sequence ID" value="MFB8772966.1"/>
    <property type="molecule type" value="Genomic_DNA"/>
</dbReference>
<keyword evidence="2" id="KW-1185">Reference proteome</keyword>
<name>A0ABV5E873_9ACTN</name>
<gene>
    <name evidence="1" type="ORF">VSS16_09505</name>
</gene>
<sequence>MGAPVEAAVERSAECALATQRLEHRRLHAACRRTEDIPLPHSRGLLLVRRCGCDCHQKPGTAT</sequence>
<protein>
    <submittedName>
        <fullName evidence="1">Uncharacterized protein</fullName>
    </submittedName>
</protein>
<evidence type="ECO:0000313" key="2">
    <source>
        <dbReference type="Proteomes" id="UP001585080"/>
    </source>
</evidence>
<comment type="caution">
    <text evidence="1">The sequence shown here is derived from an EMBL/GenBank/DDBJ whole genome shotgun (WGS) entry which is preliminary data.</text>
</comment>
<organism evidence="1 2">
    <name type="scientific">Streptomyces broussonetiae</name>
    <dbReference type="NCBI Taxonomy" id="2686304"/>
    <lineage>
        <taxon>Bacteria</taxon>
        <taxon>Bacillati</taxon>
        <taxon>Actinomycetota</taxon>
        <taxon>Actinomycetes</taxon>
        <taxon>Kitasatosporales</taxon>
        <taxon>Streptomycetaceae</taxon>
        <taxon>Streptomyces</taxon>
    </lineage>
</organism>
<reference evidence="1 2" key="1">
    <citation type="submission" date="2024-01" db="EMBL/GenBank/DDBJ databases">
        <title>Genome mining of biosynthetic gene clusters to explore secondary metabolites of Streptomyces sp.</title>
        <authorList>
            <person name="Baig A."/>
            <person name="Ajitkumar Shintre N."/>
            <person name="Kumar H."/>
            <person name="Anbarasu A."/>
            <person name="Ramaiah S."/>
        </authorList>
    </citation>
    <scope>NUCLEOTIDE SEQUENCE [LARGE SCALE GENOMIC DNA]</scope>
    <source>
        <strain evidence="1 2">A57</strain>
    </source>
</reference>
<accession>A0ABV5E873</accession>